<proteinExistence type="predicted"/>
<dbReference type="WBParaSite" id="HPBE_0001966601-mRNA-1">
    <property type="protein sequence ID" value="HPBE_0001966601-mRNA-1"/>
    <property type="gene ID" value="HPBE_0001966601"/>
</dbReference>
<evidence type="ECO:0000313" key="2">
    <source>
        <dbReference type="Proteomes" id="UP000050761"/>
    </source>
</evidence>
<organism evidence="2 3">
    <name type="scientific">Heligmosomoides polygyrus</name>
    <name type="common">Parasitic roundworm</name>
    <dbReference type="NCBI Taxonomy" id="6339"/>
    <lineage>
        <taxon>Eukaryota</taxon>
        <taxon>Metazoa</taxon>
        <taxon>Ecdysozoa</taxon>
        <taxon>Nematoda</taxon>
        <taxon>Chromadorea</taxon>
        <taxon>Rhabditida</taxon>
        <taxon>Rhabditina</taxon>
        <taxon>Rhabditomorpha</taxon>
        <taxon>Strongyloidea</taxon>
        <taxon>Heligmosomidae</taxon>
        <taxon>Heligmosomoides</taxon>
    </lineage>
</organism>
<evidence type="ECO:0000313" key="3">
    <source>
        <dbReference type="WBParaSite" id="HPBE_0001966601-mRNA-1"/>
    </source>
</evidence>
<name>A0A183GC06_HELPZ</name>
<reference evidence="3" key="2">
    <citation type="submission" date="2019-09" db="UniProtKB">
        <authorList>
            <consortium name="WormBaseParasite"/>
        </authorList>
    </citation>
    <scope>IDENTIFICATION</scope>
</reference>
<dbReference type="AlphaFoldDB" id="A0A183GC06"/>
<evidence type="ECO:0000313" key="1">
    <source>
        <dbReference type="EMBL" id="VDP16105.1"/>
    </source>
</evidence>
<keyword evidence="2" id="KW-1185">Reference proteome</keyword>
<accession>A0A3P8CCN1</accession>
<accession>A0A183GC06</accession>
<sequence>MHTTGCLSFGSSNEVTVRESSYKQACPLLRSDVCRPVLPEPPTISGYGGRRHAVISTLAVITFKDSILANQTASLE</sequence>
<dbReference type="Proteomes" id="UP000050761">
    <property type="component" value="Unassembled WGS sequence"/>
</dbReference>
<dbReference type="EMBL" id="UZAH01031534">
    <property type="protein sequence ID" value="VDP16105.1"/>
    <property type="molecule type" value="Genomic_DNA"/>
</dbReference>
<gene>
    <name evidence="1" type="ORF">HPBE_LOCUS19668</name>
</gene>
<protein>
    <submittedName>
        <fullName evidence="1 3">Uncharacterized protein</fullName>
    </submittedName>
</protein>
<reference evidence="1 2" key="1">
    <citation type="submission" date="2018-11" db="EMBL/GenBank/DDBJ databases">
        <authorList>
            <consortium name="Pathogen Informatics"/>
        </authorList>
    </citation>
    <scope>NUCLEOTIDE SEQUENCE [LARGE SCALE GENOMIC DNA]</scope>
</reference>